<proteinExistence type="predicted"/>
<accession>A0AAV4Y8K7</accession>
<comment type="caution">
    <text evidence="2">The sequence shown here is derived from an EMBL/GenBank/DDBJ whole genome shotgun (WGS) entry which is preliminary data.</text>
</comment>
<organism evidence="2 3">
    <name type="scientific">Caerostris extrusa</name>
    <name type="common">Bark spider</name>
    <name type="synonym">Caerostris bankana</name>
    <dbReference type="NCBI Taxonomy" id="172846"/>
    <lineage>
        <taxon>Eukaryota</taxon>
        <taxon>Metazoa</taxon>
        <taxon>Ecdysozoa</taxon>
        <taxon>Arthropoda</taxon>
        <taxon>Chelicerata</taxon>
        <taxon>Arachnida</taxon>
        <taxon>Araneae</taxon>
        <taxon>Araneomorphae</taxon>
        <taxon>Entelegynae</taxon>
        <taxon>Araneoidea</taxon>
        <taxon>Araneidae</taxon>
        <taxon>Caerostris</taxon>
    </lineage>
</organism>
<sequence length="82" mass="9409">MTPPQVTELSFLVASSGCPITHSPIIYDNEDSNLESRRTFSDHCYEGSSDPPMWRKWVLFFCFVCVRFLFGTRVRLFVVLGA</sequence>
<keyword evidence="1" id="KW-0472">Membrane</keyword>
<reference evidence="2 3" key="1">
    <citation type="submission" date="2021-06" db="EMBL/GenBank/DDBJ databases">
        <title>Caerostris extrusa draft genome.</title>
        <authorList>
            <person name="Kono N."/>
            <person name="Arakawa K."/>
        </authorList>
    </citation>
    <scope>NUCLEOTIDE SEQUENCE [LARGE SCALE GENOMIC DNA]</scope>
</reference>
<protein>
    <submittedName>
        <fullName evidence="2">Uncharacterized protein</fullName>
    </submittedName>
</protein>
<gene>
    <name evidence="2" type="ORF">CEXT_621991</name>
</gene>
<keyword evidence="1" id="KW-1133">Transmembrane helix</keyword>
<evidence type="ECO:0000256" key="1">
    <source>
        <dbReference type="SAM" id="Phobius"/>
    </source>
</evidence>
<name>A0AAV4Y8K7_CAEEX</name>
<dbReference type="AlphaFoldDB" id="A0AAV4Y8K7"/>
<dbReference type="Proteomes" id="UP001054945">
    <property type="component" value="Unassembled WGS sequence"/>
</dbReference>
<evidence type="ECO:0000313" key="2">
    <source>
        <dbReference type="EMBL" id="GIZ03259.1"/>
    </source>
</evidence>
<evidence type="ECO:0000313" key="3">
    <source>
        <dbReference type="Proteomes" id="UP001054945"/>
    </source>
</evidence>
<keyword evidence="1" id="KW-0812">Transmembrane</keyword>
<dbReference type="EMBL" id="BPLR01001578">
    <property type="protein sequence ID" value="GIZ03259.1"/>
    <property type="molecule type" value="Genomic_DNA"/>
</dbReference>
<keyword evidence="3" id="KW-1185">Reference proteome</keyword>
<feature type="transmembrane region" description="Helical" evidence="1">
    <location>
        <begin position="57"/>
        <end position="78"/>
    </location>
</feature>